<evidence type="ECO:0000256" key="3">
    <source>
        <dbReference type="SAM" id="SignalP"/>
    </source>
</evidence>
<dbReference type="PROSITE" id="PS00498">
    <property type="entry name" value="TYROSINASE_2"/>
    <property type="match status" value="1"/>
</dbReference>
<organism evidence="5 6">
    <name type="scientific">Pestalotiopsis fici (strain W106-1 / CGMCC3.15140)</name>
    <dbReference type="NCBI Taxonomy" id="1229662"/>
    <lineage>
        <taxon>Eukaryota</taxon>
        <taxon>Fungi</taxon>
        <taxon>Dikarya</taxon>
        <taxon>Ascomycota</taxon>
        <taxon>Pezizomycotina</taxon>
        <taxon>Sordariomycetes</taxon>
        <taxon>Xylariomycetidae</taxon>
        <taxon>Amphisphaeriales</taxon>
        <taxon>Sporocadaceae</taxon>
        <taxon>Pestalotiopsis</taxon>
    </lineage>
</organism>
<evidence type="ECO:0000313" key="5">
    <source>
        <dbReference type="EMBL" id="ETS73262.1"/>
    </source>
</evidence>
<name>W3WJF9_PESFW</name>
<keyword evidence="1" id="KW-0479">Metal-binding</keyword>
<keyword evidence="3" id="KW-0732">Signal</keyword>
<evidence type="ECO:0000256" key="1">
    <source>
        <dbReference type="ARBA" id="ARBA00022723"/>
    </source>
</evidence>
<evidence type="ECO:0000259" key="4">
    <source>
        <dbReference type="PROSITE" id="PS00498"/>
    </source>
</evidence>
<dbReference type="OrthoDB" id="6132182at2759"/>
<dbReference type="SUPFAM" id="SSF48056">
    <property type="entry name" value="Di-copper centre-containing domain"/>
    <property type="match status" value="1"/>
</dbReference>
<keyword evidence="6" id="KW-1185">Reference proteome</keyword>
<dbReference type="EMBL" id="KI912122">
    <property type="protein sequence ID" value="ETS73262.1"/>
    <property type="molecule type" value="Genomic_DNA"/>
</dbReference>
<dbReference type="InterPro" id="IPR050316">
    <property type="entry name" value="Tyrosinase/Hemocyanin"/>
</dbReference>
<dbReference type="eggNOG" id="ENOG502T6AB">
    <property type="taxonomic scope" value="Eukaryota"/>
</dbReference>
<keyword evidence="2" id="KW-0186">Copper</keyword>
<evidence type="ECO:0000256" key="2">
    <source>
        <dbReference type="ARBA" id="ARBA00023008"/>
    </source>
</evidence>
<sequence length="343" mass="38599">MKLSILLPLGGFVLASATPLSPRNATLTNGTCTSLNQRKAWHTLEDSEKSDYITAVKCLMNSPPVTGITGAKNRWDELHYCHIQQSNFIHGVGAFLPWHRLFIHLQEKLLQDECGYTGAVPYWHEQRDLELYGTIDKASIWGSDDLSFGTNGTGPDGCVMDGPFANTTLHIDQVWGVDYYDDYCLARSWNQTAWLTANQSYVDICFAKDNYNDANFCYVDNPHSCGHLATGGTMEDQNASPGDPVFFLHHANLDRLWWLWQKANLTSRLTDMSGSIIPPNYIMQQNRWLYPSAAFINYDGDPGNETTLNHVLWMADIIPNVTVSQVMDLNGDMICAEYIEPDE</sequence>
<dbReference type="GeneID" id="19279880"/>
<dbReference type="Proteomes" id="UP000030651">
    <property type="component" value="Unassembled WGS sequence"/>
</dbReference>
<dbReference type="RefSeq" id="XP_007841639.1">
    <property type="nucleotide sequence ID" value="XM_007843448.1"/>
</dbReference>
<dbReference type="HOGENOM" id="CLU_035914_2_0_1"/>
<dbReference type="KEGG" id="pfy:PFICI_14867"/>
<protein>
    <recommendedName>
        <fullName evidence="4">Tyrosinase copper-binding domain-containing protein</fullName>
    </recommendedName>
</protein>
<reference evidence="6" key="1">
    <citation type="journal article" date="2015" name="BMC Genomics">
        <title>Genomic and transcriptomic analysis of the endophytic fungus Pestalotiopsis fici reveals its lifestyle and high potential for synthesis of natural products.</title>
        <authorList>
            <person name="Wang X."/>
            <person name="Zhang X."/>
            <person name="Liu L."/>
            <person name="Xiang M."/>
            <person name="Wang W."/>
            <person name="Sun X."/>
            <person name="Che Y."/>
            <person name="Guo L."/>
            <person name="Liu G."/>
            <person name="Guo L."/>
            <person name="Wang C."/>
            <person name="Yin W.B."/>
            <person name="Stadler M."/>
            <person name="Zhang X."/>
            <person name="Liu X."/>
        </authorList>
    </citation>
    <scope>NUCLEOTIDE SEQUENCE [LARGE SCALE GENOMIC DNA]</scope>
    <source>
        <strain evidence="6">W106-1 / CGMCC3.15140</strain>
    </source>
</reference>
<dbReference type="InParanoid" id="W3WJF9"/>
<gene>
    <name evidence="5" type="ORF">PFICI_14867</name>
</gene>
<dbReference type="OMA" id="YVHTHEY"/>
<dbReference type="PANTHER" id="PTHR11474">
    <property type="entry name" value="TYROSINASE FAMILY MEMBER"/>
    <property type="match status" value="1"/>
</dbReference>
<dbReference type="GO" id="GO:0046872">
    <property type="term" value="F:metal ion binding"/>
    <property type="evidence" value="ECO:0007669"/>
    <property type="project" value="UniProtKB-KW"/>
</dbReference>
<dbReference type="Gene3D" id="1.10.1280.10">
    <property type="entry name" value="Di-copper center containing domain from catechol oxidase"/>
    <property type="match status" value="1"/>
</dbReference>
<dbReference type="GO" id="GO:0016491">
    <property type="term" value="F:oxidoreductase activity"/>
    <property type="evidence" value="ECO:0007669"/>
    <property type="project" value="InterPro"/>
</dbReference>
<accession>W3WJF9</accession>
<dbReference type="AlphaFoldDB" id="W3WJF9"/>
<feature type="domain" description="Tyrosinase copper-binding" evidence="4">
    <location>
        <begin position="243"/>
        <end position="254"/>
    </location>
</feature>
<dbReference type="PANTHER" id="PTHR11474:SF126">
    <property type="entry name" value="TYROSINASE-LIKE PROTEIN TYR-1-RELATED"/>
    <property type="match status" value="1"/>
</dbReference>
<dbReference type="STRING" id="1229662.W3WJF9"/>
<dbReference type="Pfam" id="PF00264">
    <property type="entry name" value="Tyrosinase"/>
    <property type="match status" value="1"/>
</dbReference>
<evidence type="ECO:0000313" key="6">
    <source>
        <dbReference type="Proteomes" id="UP000030651"/>
    </source>
</evidence>
<dbReference type="InterPro" id="IPR002227">
    <property type="entry name" value="Tyrosinase_Cu-bd"/>
</dbReference>
<feature type="signal peptide" evidence="3">
    <location>
        <begin position="1"/>
        <end position="17"/>
    </location>
</feature>
<proteinExistence type="predicted"/>
<dbReference type="PRINTS" id="PR00092">
    <property type="entry name" value="TYROSINASE"/>
</dbReference>
<dbReference type="InterPro" id="IPR008922">
    <property type="entry name" value="Di-copper_centre_dom_sf"/>
</dbReference>
<feature type="chain" id="PRO_5004833454" description="Tyrosinase copper-binding domain-containing protein" evidence="3">
    <location>
        <begin position="18"/>
        <end position="343"/>
    </location>
</feature>